<dbReference type="PANTHER" id="PTHR43464">
    <property type="entry name" value="METHYLTRANSFERASE"/>
    <property type="match status" value="1"/>
</dbReference>
<dbReference type="Proteomes" id="UP000054032">
    <property type="component" value="Unassembled WGS sequence"/>
</dbReference>
<dbReference type="KEGG" id="bor:COCMIDRAFT_98060"/>
<evidence type="ECO:0000259" key="4">
    <source>
        <dbReference type="Pfam" id="PF13649"/>
    </source>
</evidence>
<dbReference type="OrthoDB" id="3436015at2759"/>
<evidence type="ECO:0000256" key="2">
    <source>
        <dbReference type="ARBA" id="ARBA00022679"/>
    </source>
</evidence>
<evidence type="ECO:0000313" key="6">
    <source>
        <dbReference type="Proteomes" id="UP000054032"/>
    </source>
</evidence>
<dbReference type="RefSeq" id="XP_007688997.1">
    <property type="nucleotide sequence ID" value="XM_007690807.1"/>
</dbReference>
<dbReference type="Pfam" id="PF13649">
    <property type="entry name" value="Methyltransf_25"/>
    <property type="match status" value="1"/>
</dbReference>
<gene>
    <name evidence="5" type="ORF">COCMIDRAFT_98060</name>
</gene>
<dbReference type="EMBL" id="KI964003">
    <property type="protein sequence ID" value="EUC44490.1"/>
    <property type="molecule type" value="Genomic_DNA"/>
</dbReference>
<dbReference type="InterPro" id="IPR041698">
    <property type="entry name" value="Methyltransf_25"/>
</dbReference>
<dbReference type="SUPFAM" id="SSF53335">
    <property type="entry name" value="S-adenosyl-L-methionine-dependent methyltransferases"/>
    <property type="match status" value="1"/>
</dbReference>
<dbReference type="STRING" id="930090.W6Z3E4"/>
<dbReference type="InterPro" id="IPR029063">
    <property type="entry name" value="SAM-dependent_MTases_sf"/>
</dbReference>
<reference evidence="5 6" key="1">
    <citation type="journal article" date="2013" name="PLoS Genet.">
        <title>Comparative genome structure, secondary metabolite, and effector coding capacity across Cochliobolus pathogens.</title>
        <authorList>
            <person name="Condon B.J."/>
            <person name="Leng Y."/>
            <person name="Wu D."/>
            <person name="Bushley K.E."/>
            <person name="Ohm R.A."/>
            <person name="Otillar R."/>
            <person name="Martin J."/>
            <person name="Schackwitz W."/>
            <person name="Grimwood J."/>
            <person name="MohdZainudin N."/>
            <person name="Xue C."/>
            <person name="Wang R."/>
            <person name="Manning V.A."/>
            <person name="Dhillon B."/>
            <person name="Tu Z.J."/>
            <person name="Steffenson B.J."/>
            <person name="Salamov A."/>
            <person name="Sun H."/>
            <person name="Lowry S."/>
            <person name="LaButti K."/>
            <person name="Han J."/>
            <person name="Copeland A."/>
            <person name="Lindquist E."/>
            <person name="Barry K."/>
            <person name="Schmutz J."/>
            <person name="Baker S.E."/>
            <person name="Ciuffetti L.M."/>
            <person name="Grigoriev I.V."/>
            <person name="Zhong S."/>
            <person name="Turgeon B.G."/>
        </authorList>
    </citation>
    <scope>NUCLEOTIDE SEQUENCE [LARGE SCALE GENOMIC DNA]</scope>
    <source>
        <strain evidence="5 6">ATCC 44560</strain>
    </source>
</reference>
<protein>
    <recommendedName>
        <fullName evidence="4">Methyltransferase domain-containing protein</fullName>
    </recommendedName>
</protein>
<keyword evidence="2" id="KW-0808">Transferase</keyword>
<dbReference type="PANTHER" id="PTHR43464:SF19">
    <property type="entry name" value="UBIQUINONE BIOSYNTHESIS O-METHYLTRANSFERASE, MITOCHONDRIAL"/>
    <property type="match status" value="1"/>
</dbReference>
<sequence length="278" mass="30746">MTEKTLVEKWYDAHAEAEEHRLDEGRLEFEVTKRITNSCLSTLGLHRANILDVGGGPGRYAIALATQGHLVTLNDLSEKSLAIARKNAEKQNVNLNAIIHANALDITQHPLLKTSHASFDIVLCLGPLYHLIAPTDRAHVIQNCIDMAKPGGYILLAYVTIYAHLRDLATREPARLALEWQFYSEYLQTGAYTRNPATSSFHVQPADLMEEFVAFREQVGVERVVGCEGFLGAGGAKGVVGLDEEGVRRWVDVVMMSAERKEMVGCADHLVVVLRKGM</sequence>
<feature type="domain" description="Methyltransferase" evidence="4">
    <location>
        <begin position="50"/>
        <end position="152"/>
    </location>
</feature>
<proteinExistence type="predicted"/>
<dbReference type="CDD" id="cd02440">
    <property type="entry name" value="AdoMet_MTases"/>
    <property type="match status" value="1"/>
</dbReference>
<keyword evidence="1" id="KW-0489">Methyltransferase</keyword>
<evidence type="ECO:0000256" key="1">
    <source>
        <dbReference type="ARBA" id="ARBA00022603"/>
    </source>
</evidence>
<dbReference type="GeneID" id="19129174"/>
<keyword evidence="3" id="KW-0949">S-adenosyl-L-methionine</keyword>
<organism evidence="5 6">
    <name type="scientific">Bipolaris oryzae ATCC 44560</name>
    <dbReference type="NCBI Taxonomy" id="930090"/>
    <lineage>
        <taxon>Eukaryota</taxon>
        <taxon>Fungi</taxon>
        <taxon>Dikarya</taxon>
        <taxon>Ascomycota</taxon>
        <taxon>Pezizomycotina</taxon>
        <taxon>Dothideomycetes</taxon>
        <taxon>Pleosporomycetidae</taxon>
        <taxon>Pleosporales</taxon>
        <taxon>Pleosporineae</taxon>
        <taxon>Pleosporaceae</taxon>
        <taxon>Bipolaris</taxon>
    </lineage>
</organism>
<evidence type="ECO:0000256" key="3">
    <source>
        <dbReference type="ARBA" id="ARBA00022691"/>
    </source>
</evidence>
<dbReference type="eggNOG" id="ENOG502RZDW">
    <property type="taxonomic scope" value="Eukaryota"/>
</dbReference>
<accession>W6Z3E4</accession>
<dbReference type="GO" id="GO:0008168">
    <property type="term" value="F:methyltransferase activity"/>
    <property type="evidence" value="ECO:0007669"/>
    <property type="project" value="UniProtKB-KW"/>
</dbReference>
<dbReference type="AlphaFoldDB" id="W6Z3E4"/>
<evidence type="ECO:0000313" key="5">
    <source>
        <dbReference type="EMBL" id="EUC44490.1"/>
    </source>
</evidence>
<dbReference type="Gene3D" id="3.40.50.150">
    <property type="entry name" value="Vaccinia Virus protein VP39"/>
    <property type="match status" value="1"/>
</dbReference>
<dbReference type="GO" id="GO:0032259">
    <property type="term" value="P:methylation"/>
    <property type="evidence" value="ECO:0007669"/>
    <property type="project" value="UniProtKB-KW"/>
</dbReference>
<keyword evidence="6" id="KW-1185">Reference proteome</keyword>
<name>W6Z3E4_COCMI</name>
<dbReference type="HOGENOM" id="CLU_061789_0_0_1"/>